<sequence length="65" mass="6853">MAGIKFARRVLGAAIATIGVAMWIADLMLTFTLPYSEYENDTLVALVPISGAVLVLGGLLLGMWG</sequence>
<keyword evidence="1" id="KW-1133">Transmembrane helix</keyword>
<feature type="transmembrane region" description="Helical" evidence="1">
    <location>
        <begin position="12"/>
        <end position="31"/>
    </location>
</feature>
<name>A0A2U9ILN7_9CREN</name>
<proteinExistence type="predicted"/>
<dbReference type="Proteomes" id="UP000248410">
    <property type="component" value="Chromosome"/>
</dbReference>
<keyword evidence="3" id="KW-1185">Reference proteome</keyword>
<feature type="transmembrane region" description="Helical" evidence="1">
    <location>
        <begin position="43"/>
        <end position="64"/>
    </location>
</feature>
<dbReference type="EMBL" id="CP029288">
    <property type="protein sequence ID" value="AWR96931.1"/>
    <property type="molecule type" value="Genomic_DNA"/>
</dbReference>
<dbReference type="GeneID" id="36837249"/>
<reference evidence="2 3" key="1">
    <citation type="submission" date="2018-05" db="EMBL/GenBank/DDBJ databases">
        <title>Complete Genome Sequences of Extremely Thermoacidophilic, Metal-Mobilizing Type-Strain Members of the Archaeal Family Sulfolobaceae: Acidianus brierleyi DSM-1651T, Acidianus sulfidivorans DSM-18786T, Metallosphaera hakonensis DSM-7519T, and Metallosphaera prunae DSM-10039T.</title>
        <authorList>
            <person name="Counts J.A."/>
            <person name="Kelly R.M."/>
        </authorList>
    </citation>
    <scope>NUCLEOTIDE SEQUENCE [LARGE SCALE GENOMIC DNA]</scope>
    <source>
        <strain evidence="2 3">JP7</strain>
    </source>
</reference>
<dbReference type="AlphaFoldDB" id="A0A2U9ILN7"/>
<evidence type="ECO:0000256" key="1">
    <source>
        <dbReference type="SAM" id="Phobius"/>
    </source>
</evidence>
<organism evidence="2 3">
    <name type="scientific">Acidianus sulfidivorans JP7</name>
    <dbReference type="NCBI Taxonomy" id="619593"/>
    <lineage>
        <taxon>Archaea</taxon>
        <taxon>Thermoproteota</taxon>
        <taxon>Thermoprotei</taxon>
        <taxon>Sulfolobales</taxon>
        <taxon>Sulfolobaceae</taxon>
        <taxon>Acidianus</taxon>
    </lineage>
</organism>
<keyword evidence="1" id="KW-0812">Transmembrane</keyword>
<dbReference type="RefSeq" id="WP_110379821.1">
    <property type="nucleotide sequence ID" value="NZ_CP029288.2"/>
</dbReference>
<dbReference type="OrthoDB" id="43839at2157"/>
<gene>
    <name evidence="2" type="ORF">DFR86_04730</name>
</gene>
<evidence type="ECO:0000313" key="3">
    <source>
        <dbReference type="Proteomes" id="UP000248410"/>
    </source>
</evidence>
<accession>A0A2U9ILN7</accession>
<dbReference type="KEGG" id="asul:DFR86_04730"/>
<evidence type="ECO:0000313" key="2">
    <source>
        <dbReference type="EMBL" id="AWR96931.1"/>
    </source>
</evidence>
<protein>
    <submittedName>
        <fullName evidence="2">SepZ protein</fullName>
    </submittedName>
</protein>
<keyword evidence="1" id="KW-0472">Membrane</keyword>